<dbReference type="OrthoDB" id="5871932at2759"/>
<proteinExistence type="predicted"/>
<feature type="compositionally biased region" description="Polar residues" evidence="1">
    <location>
        <begin position="125"/>
        <end position="150"/>
    </location>
</feature>
<name>A0A0B1SLK1_OESDE</name>
<keyword evidence="3" id="KW-1185">Reference proteome</keyword>
<evidence type="ECO:0000313" key="2">
    <source>
        <dbReference type="EMBL" id="KHJ85819.1"/>
    </source>
</evidence>
<protein>
    <submittedName>
        <fullName evidence="2">Uncharacterized protein</fullName>
    </submittedName>
</protein>
<feature type="region of interest" description="Disordered" evidence="1">
    <location>
        <begin position="75"/>
        <end position="168"/>
    </location>
</feature>
<evidence type="ECO:0000256" key="1">
    <source>
        <dbReference type="SAM" id="MobiDB-lite"/>
    </source>
</evidence>
<dbReference type="EMBL" id="KN562492">
    <property type="protein sequence ID" value="KHJ85819.1"/>
    <property type="molecule type" value="Genomic_DNA"/>
</dbReference>
<dbReference type="AlphaFoldDB" id="A0A0B1SLK1"/>
<gene>
    <name evidence="2" type="ORF">OESDEN_14445</name>
</gene>
<reference evidence="2 3" key="1">
    <citation type="submission" date="2014-03" db="EMBL/GenBank/DDBJ databases">
        <title>Draft genome of the hookworm Oesophagostomum dentatum.</title>
        <authorList>
            <person name="Mitreva M."/>
        </authorList>
    </citation>
    <scope>NUCLEOTIDE SEQUENCE [LARGE SCALE GENOMIC DNA]</scope>
    <source>
        <strain evidence="2 3">OD-Hann</strain>
    </source>
</reference>
<accession>A0A0B1SLK1</accession>
<sequence length="183" mass="20021">MIEERTALINQFDASLVKMELARKRELILKSRSLHLKMMQEEATKANKMLENLIRLNTPQKLATKDVGIQFEPISSPEEASQSSSSGTSSTSDSSASSSSAEGEQATESSSSASSSSSSRETVLRRNSATSTSTQASVENLRSPANNSPPSKEDKPAEEPLSPTSLYLQQLREKILRERMQKI</sequence>
<evidence type="ECO:0000313" key="3">
    <source>
        <dbReference type="Proteomes" id="UP000053660"/>
    </source>
</evidence>
<feature type="compositionally biased region" description="Low complexity" evidence="1">
    <location>
        <begin position="75"/>
        <end position="119"/>
    </location>
</feature>
<dbReference type="Proteomes" id="UP000053660">
    <property type="component" value="Unassembled WGS sequence"/>
</dbReference>
<organism evidence="2 3">
    <name type="scientific">Oesophagostomum dentatum</name>
    <name type="common">Nodular worm</name>
    <dbReference type="NCBI Taxonomy" id="61180"/>
    <lineage>
        <taxon>Eukaryota</taxon>
        <taxon>Metazoa</taxon>
        <taxon>Ecdysozoa</taxon>
        <taxon>Nematoda</taxon>
        <taxon>Chromadorea</taxon>
        <taxon>Rhabditida</taxon>
        <taxon>Rhabditina</taxon>
        <taxon>Rhabditomorpha</taxon>
        <taxon>Strongyloidea</taxon>
        <taxon>Strongylidae</taxon>
        <taxon>Oesophagostomum</taxon>
    </lineage>
</organism>